<feature type="domain" description="DUF559" evidence="2">
    <location>
        <begin position="259"/>
        <end position="317"/>
    </location>
</feature>
<organism evidence="3 4">
    <name type="scientific">Brevibacterium sediminis</name>
    <dbReference type="NCBI Taxonomy" id="1857024"/>
    <lineage>
        <taxon>Bacteria</taxon>
        <taxon>Bacillati</taxon>
        <taxon>Actinomycetota</taxon>
        <taxon>Actinomycetes</taxon>
        <taxon>Micrococcales</taxon>
        <taxon>Brevibacteriaceae</taxon>
        <taxon>Brevibacterium</taxon>
    </lineage>
</organism>
<evidence type="ECO:0000259" key="2">
    <source>
        <dbReference type="Pfam" id="PF04480"/>
    </source>
</evidence>
<dbReference type="SUPFAM" id="SSF52980">
    <property type="entry name" value="Restriction endonuclease-like"/>
    <property type="match status" value="1"/>
</dbReference>
<evidence type="ECO:0000313" key="3">
    <source>
        <dbReference type="EMBL" id="GGC21725.1"/>
    </source>
</evidence>
<dbReference type="InterPro" id="IPR007569">
    <property type="entry name" value="DUF559"/>
</dbReference>
<evidence type="ECO:0000256" key="1">
    <source>
        <dbReference type="SAM" id="MobiDB-lite"/>
    </source>
</evidence>
<protein>
    <recommendedName>
        <fullName evidence="2">DUF559 domain-containing protein</fullName>
    </recommendedName>
</protein>
<dbReference type="EMBL" id="BMJG01000001">
    <property type="protein sequence ID" value="GGC21725.1"/>
    <property type="molecule type" value="Genomic_DNA"/>
</dbReference>
<keyword evidence="4" id="KW-1185">Reference proteome</keyword>
<reference evidence="4" key="1">
    <citation type="journal article" date="2019" name="Int. J. Syst. Evol. Microbiol.">
        <title>The Global Catalogue of Microorganisms (GCM) 10K type strain sequencing project: providing services to taxonomists for standard genome sequencing and annotation.</title>
        <authorList>
            <consortium name="The Broad Institute Genomics Platform"/>
            <consortium name="The Broad Institute Genome Sequencing Center for Infectious Disease"/>
            <person name="Wu L."/>
            <person name="Ma J."/>
        </authorList>
    </citation>
    <scope>NUCLEOTIDE SEQUENCE [LARGE SCALE GENOMIC DNA]</scope>
    <source>
        <strain evidence="4">CGMCC 1.15472</strain>
    </source>
</reference>
<sequence length="365" mass="42295">MYKLLSTDDILRLGFNHGDIRRARRCCLRRLSRGTYLVRHVCELDFHRPLWASIAEQVHQVFIEHGVIRDDINDLNASVMAHFAQRADRRTDDAKSNPPAEIFSHISAALIHNLPISHPVTHQVEVVRRGTNRKFKTIHVRGSIIPQNHRATINGAEVTTLERTLIDVARSYNLDVSVPMIDDALHRKLTTREKILTKLAQCLEKRNSAKVRLAIDLADSRRESPAEAVAAVRFYEHGITGMEPQVTFHAESLRRDIRVDFCHRRARLIIEIDGIGKLYLGSGVPREELEQERRREQWLRDQGWQVIRISWKELFEEAKFYDILRFIRRAQNATAWSPPRASVPQMHRGPQRTAADRRTRRHIAA</sequence>
<evidence type="ECO:0000313" key="4">
    <source>
        <dbReference type="Proteomes" id="UP000632322"/>
    </source>
</evidence>
<dbReference type="Pfam" id="PF04480">
    <property type="entry name" value="DUF559"/>
    <property type="match status" value="1"/>
</dbReference>
<dbReference type="Gene3D" id="3.40.960.10">
    <property type="entry name" value="VSR Endonuclease"/>
    <property type="match status" value="1"/>
</dbReference>
<feature type="region of interest" description="Disordered" evidence="1">
    <location>
        <begin position="337"/>
        <end position="365"/>
    </location>
</feature>
<gene>
    <name evidence="3" type="ORF">GCM10010974_00380</name>
</gene>
<comment type="caution">
    <text evidence="3">The sequence shown here is derived from an EMBL/GenBank/DDBJ whole genome shotgun (WGS) entry which is preliminary data.</text>
</comment>
<dbReference type="RefSeq" id="WP_181270299.1">
    <property type="nucleotide sequence ID" value="NZ_BMJG01000001.1"/>
</dbReference>
<accession>A0ABQ1LFX6</accession>
<proteinExistence type="predicted"/>
<name>A0ABQ1LFX6_9MICO</name>
<dbReference type="Proteomes" id="UP000632322">
    <property type="component" value="Unassembled WGS sequence"/>
</dbReference>
<dbReference type="InterPro" id="IPR011335">
    <property type="entry name" value="Restrct_endonuc-II-like"/>
</dbReference>